<sequence length="158" mass="18216">MHFSRRGENVPCLIENDPCLILYFEYPIRNQQYSLELSSLNEDSQKSYPNQKESPNQQVLFGFGFHPTTKEYKVVKVVYDLIPKGFSRYNGIFVPSQQETLVNGRLHWATCPERYRPHSFLVSFDLTDEQFGVVPKPDCGGLDSSDITPLVFEVAFLQ</sequence>
<dbReference type="Proteomes" id="UP001164250">
    <property type="component" value="Chromosome 1"/>
</dbReference>
<comment type="caution">
    <text evidence="1">The sequence shown here is derived from an EMBL/GenBank/DDBJ whole genome shotgun (WGS) entry which is preliminary data.</text>
</comment>
<organism evidence="1 2">
    <name type="scientific">Pistacia atlantica</name>
    <dbReference type="NCBI Taxonomy" id="434234"/>
    <lineage>
        <taxon>Eukaryota</taxon>
        <taxon>Viridiplantae</taxon>
        <taxon>Streptophyta</taxon>
        <taxon>Embryophyta</taxon>
        <taxon>Tracheophyta</taxon>
        <taxon>Spermatophyta</taxon>
        <taxon>Magnoliopsida</taxon>
        <taxon>eudicotyledons</taxon>
        <taxon>Gunneridae</taxon>
        <taxon>Pentapetalae</taxon>
        <taxon>rosids</taxon>
        <taxon>malvids</taxon>
        <taxon>Sapindales</taxon>
        <taxon>Anacardiaceae</taxon>
        <taxon>Pistacia</taxon>
    </lineage>
</organism>
<evidence type="ECO:0000313" key="2">
    <source>
        <dbReference type="Proteomes" id="UP001164250"/>
    </source>
</evidence>
<protein>
    <submittedName>
        <fullName evidence="1">Uncharacterized protein</fullName>
    </submittedName>
</protein>
<proteinExistence type="predicted"/>
<gene>
    <name evidence="1" type="ORF">Patl1_01887</name>
</gene>
<dbReference type="EMBL" id="CM047897">
    <property type="protein sequence ID" value="KAJ0111490.1"/>
    <property type="molecule type" value="Genomic_DNA"/>
</dbReference>
<name>A0ACC1C6M2_9ROSI</name>
<accession>A0ACC1C6M2</accession>
<reference evidence="2" key="1">
    <citation type="journal article" date="2023" name="G3 (Bethesda)">
        <title>Genome assembly and association tests identify interacting loci associated with vigor, precocity, and sex in interspecific pistachio rootstocks.</title>
        <authorList>
            <person name="Palmer W."/>
            <person name="Jacygrad E."/>
            <person name="Sagayaradj S."/>
            <person name="Cavanaugh K."/>
            <person name="Han R."/>
            <person name="Bertier L."/>
            <person name="Beede B."/>
            <person name="Kafkas S."/>
            <person name="Golino D."/>
            <person name="Preece J."/>
            <person name="Michelmore R."/>
        </authorList>
    </citation>
    <scope>NUCLEOTIDE SEQUENCE [LARGE SCALE GENOMIC DNA]</scope>
</reference>
<evidence type="ECO:0000313" key="1">
    <source>
        <dbReference type="EMBL" id="KAJ0111490.1"/>
    </source>
</evidence>
<keyword evidence="2" id="KW-1185">Reference proteome</keyword>